<organism evidence="2 3">
    <name type="scientific">Agromyces albus</name>
    <dbReference type="NCBI Taxonomy" id="205332"/>
    <lineage>
        <taxon>Bacteria</taxon>
        <taxon>Bacillati</taxon>
        <taxon>Actinomycetota</taxon>
        <taxon>Actinomycetes</taxon>
        <taxon>Micrococcales</taxon>
        <taxon>Microbacteriaceae</taxon>
        <taxon>Agromyces</taxon>
    </lineage>
</organism>
<evidence type="ECO:0008006" key="4">
    <source>
        <dbReference type="Google" id="ProtNLM"/>
    </source>
</evidence>
<feature type="transmembrane region" description="Helical" evidence="1">
    <location>
        <begin position="43"/>
        <end position="60"/>
    </location>
</feature>
<evidence type="ECO:0000313" key="2">
    <source>
        <dbReference type="EMBL" id="RXZ72971.1"/>
    </source>
</evidence>
<keyword evidence="3" id="KW-1185">Reference proteome</keyword>
<evidence type="ECO:0000313" key="3">
    <source>
        <dbReference type="Proteomes" id="UP000293865"/>
    </source>
</evidence>
<keyword evidence="1" id="KW-0472">Membrane</keyword>
<accession>A0A4Q2L976</accession>
<dbReference type="EMBL" id="SDPN01000002">
    <property type="protein sequence ID" value="RXZ72971.1"/>
    <property type="molecule type" value="Genomic_DNA"/>
</dbReference>
<proteinExistence type="predicted"/>
<dbReference type="AlphaFoldDB" id="A0A4Q2L976"/>
<dbReference type="Proteomes" id="UP000293865">
    <property type="component" value="Unassembled WGS sequence"/>
</dbReference>
<feature type="transmembrane region" description="Helical" evidence="1">
    <location>
        <begin position="12"/>
        <end position="31"/>
    </location>
</feature>
<sequence>MRPVLRAFEVLSILELASVALLLANLATLHLRPITATMGPTHGALYLAVVVTALFGRDLLGRTRWMALIPVLGGALTLWNVRLEARRVAPAEPVAD</sequence>
<keyword evidence="1" id="KW-1133">Transmembrane helix</keyword>
<reference evidence="2 3" key="1">
    <citation type="submission" date="2019-01" db="EMBL/GenBank/DDBJ databases">
        <title>Agromyces.</title>
        <authorList>
            <person name="Li J."/>
        </authorList>
    </citation>
    <scope>NUCLEOTIDE SEQUENCE [LARGE SCALE GENOMIC DNA]</scope>
    <source>
        <strain evidence="2 3">DSM 15934</strain>
    </source>
</reference>
<keyword evidence="1" id="KW-0812">Transmembrane</keyword>
<protein>
    <recommendedName>
        <fullName evidence="4">DUF3817 domain-containing protein</fullName>
    </recommendedName>
</protein>
<dbReference type="OrthoDB" id="5150176at2"/>
<gene>
    <name evidence="2" type="ORF">ESP51_01740</name>
</gene>
<evidence type="ECO:0000256" key="1">
    <source>
        <dbReference type="SAM" id="Phobius"/>
    </source>
</evidence>
<name>A0A4Q2L976_9MICO</name>
<dbReference type="RefSeq" id="WP_129519158.1">
    <property type="nucleotide sequence ID" value="NZ_SDPN01000002.1"/>
</dbReference>
<comment type="caution">
    <text evidence="2">The sequence shown here is derived from an EMBL/GenBank/DDBJ whole genome shotgun (WGS) entry which is preliminary data.</text>
</comment>